<dbReference type="GO" id="GO:0005886">
    <property type="term" value="C:plasma membrane"/>
    <property type="evidence" value="ECO:0007669"/>
    <property type="project" value="UniProtKB-SubCell"/>
</dbReference>
<organism evidence="9 10">
    <name type="scientific">Mycolicibacterium fortuitum</name>
    <name type="common">Mycobacterium fortuitum</name>
    <dbReference type="NCBI Taxonomy" id="1766"/>
    <lineage>
        <taxon>Bacteria</taxon>
        <taxon>Bacillati</taxon>
        <taxon>Actinomycetota</taxon>
        <taxon>Actinomycetes</taxon>
        <taxon>Mycobacteriales</taxon>
        <taxon>Mycobacteriaceae</taxon>
        <taxon>Mycolicibacterium</taxon>
    </lineage>
</organism>
<dbReference type="CDD" id="cd06261">
    <property type="entry name" value="TM_PBP2"/>
    <property type="match status" value="1"/>
</dbReference>
<dbReference type="Pfam" id="PF00528">
    <property type="entry name" value="BPD_transp_1"/>
    <property type="match status" value="1"/>
</dbReference>
<feature type="transmembrane region" description="Helical" evidence="7">
    <location>
        <begin position="87"/>
        <end position="108"/>
    </location>
</feature>
<dbReference type="PROSITE" id="PS50928">
    <property type="entry name" value="ABC_TM1"/>
    <property type="match status" value="1"/>
</dbReference>
<comment type="similarity">
    <text evidence="7">Belongs to the binding-protein-dependent transport system permease family.</text>
</comment>
<comment type="subcellular location">
    <subcellularLocation>
        <location evidence="1 7">Cell membrane</location>
        <topology evidence="1 7">Multi-pass membrane protein</topology>
    </subcellularLocation>
</comment>
<keyword evidence="4 7" id="KW-0812">Transmembrane</keyword>
<name>A0A378UYY6_MYCFO</name>
<dbReference type="SUPFAM" id="SSF161098">
    <property type="entry name" value="MetI-like"/>
    <property type="match status" value="1"/>
</dbReference>
<gene>
    <name evidence="9" type="primary">cmpB_2</name>
    <name evidence="9" type="ORF">NCTC1542_04950</name>
</gene>
<evidence type="ECO:0000256" key="3">
    <source>
        <dbReference type="ARBA" id="ARBA00022475"/>
    </source>
</evidence>
<evidence type="ECO:0000259" key="8">
    <source>
        <dbReference type="PROSITE" id="PS50928"/>
    </source>
</evidence>
<dbReference type="PANTHER" id="PTHR30151">
    <property type="entry name" value="ALKANE SULFONATE ABC TRANSPORTER-RELATED, MEMBRANE SUBUNIT"/>
    <property type="match status" value="1"/>
</dbReference>
<evidence type="ECO:0000313" key="9">
    <source>
        <dbReference type="EMBL" id="SUA03466.1"/>
    </source>
</evidence>
<keyword evidence="5 7" id="KW-1133">Transmembrane helix</keyword>
<dbReference type="PANTHER" id="PTHR30151:SF0">
    <property type="entry name" value="ABC TRANSPORTER PERMEASE PROTEIN MJ0413-RELATED"/>
    <property type="match status" value="1"/>
</dbReference>
<sequence length="340" mass="36391">MSTGVNKLSSISDLHRCSAGRYQYPGERITAWLLSSLKPVAIPTTSAIRKLPTVSVFVDIVPTEAEPGLPRAATASTRWRSWLTRSALPLLSVVLFFLVWQVVAWAGIWNQTFVPYPSAVWRAFIDVSTTHDGARGYAGYLLYEHLYMTLRRVLAGVVIGVVVGVLLGLLMGSVGWLRSVLEPWLTFLRALPPLAYFFLLVIWLGIDEAPKITLLALAALPPAAVATTAAVVAAPVGLQEAARALGATRAQVIRDVVVPSALPETFTGIRLAVGMAYSSVVAAELFNGIPGIGGLVKDASNYNNTPVVLVGIFAIGISGLVIDGGLRAVERRAVPWRGKI</sequence>
<accession>A0A378UYY6</accession>
<dbReference type="Proteomes" id="UP000255389">
    <property type="component" value="Unassembled WGS sequence"/>
</dbReference>
<feature type="transmembrane region" description="Helical" evidence="7">
    <location>
        <begin position="308"/>
        <end position="329"/>
    </location>
</feature>
<evidence type="ECO:0000313" key="10">
    <source>
        <dbReference type="Proteomes" id="UP000255389"/>
    </source>
</evidence>
<feature type="transmembrane region" description="Helical" evidence="7">
    <location>
        <begin position="275"/>
        <end position="296"/>
    </location>
</feature>
<evidence type="ECO:0000256" key="6">
    <source>
        <dbReference type="ARBA" id="ARBA00023136"/>
    </source>
</evidence>
<feature type="domain" description="ABC transmembrane type-1" evidence="8">
    <location>
        <begin position="146"/>
        <end position="326"/>
    </location>
</feature>
<reference evidence="9 10" key="1">
    <citation type="submission" date="2018-06" db="EMBL/GenBank/DDBJ databases">
        <authorList>
            <consortium name="Pathogen Informatics"/>
            <person name="Doyle S."/>
        </authorList>
    </citation>
    <scope>NUCLEOTIDE SEQUENCE [LARGE SCALE GENOMIC DNA]</scope>
    <source>
        <strain evidence="9 10">NCTC1542</strain>
    </source>
</reference>
<evidence type="ECO:0000256" key="5">
    <source>
        <dbReference type="ARBA" id="ARBA00022989"/>
    </source>
</evidence>
<protein>
    <submittedName>
        <fullName evidence="9">Putative taurine ABC transporter permease protein</fullName>
    </submittedName>
</protein>
<dbReference type="Gene3D" id="1.10.3720.10">
    <property type="entry name" value="MetI-like"/>
    <property type="match status" value="1"/>
</dbReference>
<evidence type="ECO:0000256" key="7">
    <source>
        <dbReference type="RuleBase" id="RU363032"/>
    </source>
</evidence>
<evidence type="ECO:0000256" key="1">
    <source>
        <dbReference type="ARBA" id="ARBA00004651"/>
    </source>
</evidence>
<proteinExistence type="inferred from homology"/>
<keyword evidence="2 7" id="KW-0813">Transport</keyword>
<feature type="transmembrane region" description="Helical" evidence="7">
    <location>
        <begin position="184"/>
        <end position="206"/>
    </location>
</feature>
<dbReference type="AlphaFoldDB" id="A0A378UYY6"/>
<keyword evidence="6 7" id="KW-0472">Membrane</keyword>
<dbReference type="GO" id="GO:0055085">
    <property type="term" value="P:transmembrane transport"/>
    <property type="evidence" value="ECO:0007669"/>
    <property type="project" value="InterPro"/>
</dbReference>
<evidence type="ECO:0000256" key="2">
    <source>
        <dbReference type="ARBA" id="ARBA00022448"/>
    </source>
</evidence>
<dbReference type="EMBL" id="UGQY01000004">
    <property type="protein sequence ID" value="SUA03466.1"/>
    <property type="molecule type" value="Genomic_DNA"/>
</dbReference>
<feature type="transmembrane region" description="Helical" evidence="7">
    <location>
        <begin position="153"/>
        <end position="177"/>
    </location>
</feature>
<feature type="transmembrane region" description="Helical" evidence="7">
    <location>
        <begin position="212"/>
        <end position="234"/>
    </location>
</feature>
<dbReference type="InterPro" id="IPR000515">
    <property type="entry name" value="MetI-like"/>
</dbReference>
<keyword evidence="3" id="KW-1003">Cell membrane</keyword>
<dbReference type="InterPro" id="IPR035906">
    <property type="entry name" value="MetI-like_sf"/>
</dbReference>
<evidence type="ECO:0000256" key="4">
    <source>
        <dbReference type="ARBA" id="ARBA00022692"/>
    </source>
</evidence>